<dbReference type="InterPro" id="IPR027417">
    <property type="entry name" value="P-loop_NTPase"/>
</dbReference>
<dbReference type="Gene3D" id="3.40.50.300">
    <property type="entry name" value="P-loop containing nucleotide triphosphate hydrolases"/>
    <property type="match status" value="1"/>
</dbReference>
<dbReference type="InterPro" id="IPR041466">
    <property type="entry name" value="Dynein_AAA5_ext"/>
</dbReference>
<keyword evidence="3" id="KW-1185">Reference proteome</keyword>
<dbReference type="InterPro" id="IPR026983">
    <property type="entry name" value="DHC"/>
</dbReference>
<name>A0ABN9RVE6_9DINO</name>
<dbReference type="Gene3D" id="1.10.472.130">
    <property type="match status" value="1"/>
</dbReference>
<accession>A0ABN9RVE6</accession>
<dbReference type="Pfam" id="PF17852">
    <property type="entry name" value="Dynein_AAA_lid"/>
    <property type="match status" value="1"/>
</dbReference>
<evidence type="ECO:0000313" key="3">
    <source>
        <dbReference type="Proteomes" id="UP001189429"/>
    </source>
</evidence>
<gene>
    <name evidence="2" type="ORF">PCOR1329_LOCUS23466</name>
</gene>
<protein>
    <recommendedName>
        <fullName evidence="1">Dynein heavy chain AAA 5 extension domain-containing protein</fullName>
    </recommendedName>
</protein>
<dbReference type="PANTHER" id="PTHR45703">
    <property type="entry name" value="DYNEIN HEAVY CHAIN"/>
    <property type="match status" value="1"/>
</dbReference>
<reference evidence="2" key="1">
    <citation type="submission" date="2023-10" db="EMBL/GenBank/DDBJ databases">
        <authorList>
            <person name="Chen Y."/>
            <person name="Shah S."/>
            <person name="Dougan E. K."/>
            <person name="Thang M."/>
            <person name="Chan C."/>
        </authorList>
    </citation>
    <scope>NUCLEOTIDE SEQUENCE [LARGE SCALE GENOMIC DNA]</scope>
</reference>
<evidence type="ECO:0000259" key="1">
    <source>
        <dbReference type="Pfam" id="PF17852"/>
    </source>
</evidence>
<comment type="caution">
    <text evidence="2">The sequence shown here is derived from an EMBL/GenBank/DDBJ whole genome shotgun (WGS) entry which is preliminary data.</text>
</comment>
<organism evidence="2 3">
    <name type="scientific">Prorocentrum cordatum</name>
    <dbReference type="NCBI Taxonomy" id="2364126"/>
    <lineage>
        <taxon>Eukaryota</taxon>
        <taxon>Sar</taxon>
        <taxon>Alveolata</taxon>
        <taxon>Dinophyceae</taxon>
        <taxon>Prorocentrales</taxon>
        <taxon>Prorocentraceae</taxon>
        <taxon>Prorocentrum</taxon>
    </lineage>
</organism>
<sequence>MTDNCRIVFEVENLRNASPATVSRAGIIYVSASDLGWKPLVESWLLRRLELGSNRHGEVEVLEALFEKWLKQAPPNSGAAADLFDWHVRNLRAIMPTNDSIMIANALNILAASLRTSVEENSVLSEGAYRRVACWACMWGFGGLLEPEERKKLWAKFSEVLEANHHEDEPG</sequence>
<proteinExistence type="predicted"/>
<evidence type="ECO:0000313" key="2">
    <source>
        <dbReference type="EMBL" id="CAK0822429.1"/>
    </source>
</evidence>
<dbReference type="EMBL" id="CAUYUJ010007947">
    <property type="protein sequence ID" value="CAK0822429.1"/>
    <property type="molecule type" value="Genomic_DNA"/>
</dbReference>
<dbReference type="PANTHER" id="PTHR45703:SF37">
    <property type="entry name" value="DYNEINS HEAVY CHAIN"/>
    <property type="match status" value="1"/>
</dbReference>
<feature type="domain" description="Dynein heavy chain AAA 5 extension" evidence="1">
    <location>
        <begin position="83"/>
        <end position="162"/>
    </location>
</feature>
<dbReference type="Proteomes" id="UP001189429">
    <property type="component" value="Unassembled WGS sequence"/>
</dbReference>